<dbReference type="EMBL" id="AP018694">
    <property type="protein sequence ID" value="BBE19711.1"/>
    <property type="molecule type" value="Genomic_DNA"/>
</dbReference>
<dbReference type="AlphaFoldDB" id="A0A5K7SDN1"/>
<feature type="domain" description="Mechanosensitive ion channel inner membrane" evidence="2">
    <location>
        <begin position="21"/>
        <end position="153"/>
    </location>
</feature>
<accession>A0A5K7SDN1</accession>
<name>A0A5K7SDN1_9BACT</name>
<organism evidence="3 4">
    <name type="scientific">Aquipluma nitroreducens</name>
    <dbReference type="NCBI Taxonomy" id="2010828"/>
    <lineage>
        <taxon>Bacteria</taxon>
        <taxon>Pseudomonadati</taxon>
        <taxon>Bacteroidota</taxon>
        <taxon>Bacteroidia</taxon>
        <taxon>Marinilabiliales</taxon>
        <taxon>Prolixibacteraceae</taxon>
        <taxon>Aquipluma</taxon>
    </lineage>
</organism>
<evidence type="ECO:0000259" key="2">
    <source>
        <dbReference type="Pfam" id="PF12794"/>
    </source>
</evidence>
<keyword evidence="1" id="KW-0812">Transmembrane</keyword>
<feature type="transmembrane region" description="Helical" evidence="1">
    <location>
        <begin position="113"/>
        <end position="130"/>
    </location>
</feature>
<feature type="transmembrane region" description="Helical" evidence="1">
    <location>
        <begin position="35"/>
        <end position="53"/>
    </location>
</feature>
<keyword evidence="1" id="KW-1133">Transmembrane helix</keyword>
<proteinExistence type="predicted"/>
<evidence type="ECO:0000313" key="4">
    <source>
        <dbReference type="Proteomes" id="UP001193389"/>
    </source>
</evidence>
<dbReference type="Pfam" id="PF12794">
    <property type="entry name" value="MscS_TM"/>
    <property type="match status" value="1"/>
</dbReference>
<feature type="transmembrane region" description="Helical" evidence="1">
    <location>
        <begin position="59"/>
        <end position="78"/>
    </location>
</feature>
<protein>
    <recommendedName>
        <fullName evidence="2">Mechanosensitive ion channel inner membrane domain-containing protein</fullName>
    </recommendedName>
</protein>
<dbReference type="RefSeq" id="WP_318347935.1">
    <property type="nucleotide sequence ID" value="NZ_AP018694.1"/>
</dbReference>
<evidence type="ECO:0000256" key="1">
    <source>
        <dbReference type="SAM" id="Phobius"/>
    </source>
</evidence>
<keyword evidence="1" id="KW-0472">Membrane</keyword>
<dbReference type="KEGG" id="anf:AQPE_3899"/>
<reference evidence="3" key="1">
    <citation type="journal article" date="2020" name="Int. J. Syst. Evol. Microbiol.">
        <title>Aquipluma nitroreducens gen. nov. sp. nov., a novel facultatively anaerobic bacterium isolated from a freshwater lake.</title>
        <authorList>
            <person name="Watanabe M."/>
            <person name="Kojima H."/>
            <person name="Fukui M."/>
        </authorList>
    </citation>
    <scope>NUCLEOTIDE SEQUENCE</scope>
    <source>
        <strain evidence="3">MeG22</strain>
    </source>
</reference>
<dbReference type="Proteomes" id="UP001193389">
    <property type="component" value="Chromosome"/>
</dbReference>
<feature type="transmembrane region" description="Helical" evidence="1">
    <location>
        <begin position="142"/>
        <end position="167"/>
    </location>
</feature>
<gene>
    <name evidence="3" type="ORF">AQPE_3899</name>
</gene>
<sequence>MTTTINTPNLDLNQLIEGLRREDDRNMHLTNRFKWLMWIFAPLYFCFFLFLLYDGESVLKEIGFFFFSASFLFFALIFRNMNNEYKSVDYGIPTTEMLRKAAQRYEIWQTKTVKALFPALLAAIGVSLTSEEMIPNIDDTKIRIAVAFVAYLLLLGAGFGIGFLIWYKRQKPLREHALRLLEELEK</sequence>
<keyword evidence="4" id="KW-1185">Reference proteome</keyword>
<evidence type="ECO:0000313" key="3">
    <source>
        <dbReference type="EMBL" id="BBE19711.1"/>
    </source>
</evidence>
<dbReference type="InterPro" id="IPR025692">
    <property type="entry name" value="MscS_IM_dom1"/>
</dbReference>